<reference evidence="1 2" key="1">
    <citation type="journal article" date="2011" name="Stand. Genomic Sci.">
        <title>Complete genome sequence of the filamentous gliding predatory bacterium Herpetosiphon aurantiacus type strain (114-95(T)).</title>
        <authorList>
            <person name="Kiss H."/>
            <person name="Nett M."/>
            <person name="Domin N."/>
            <person name="Martin K."/>
            <person name="Maresca J.A."/>
            <person name="Copeland A."/>
            <person name="Lapidus A."/>
            <person name="Lucas S."/>
            <person name="Berry K.W."/>
            <person name="Glavina Del Rio T."/>
            <person name="Dalin E."/>
            <person name="Tice H."/>
            <person name="Pitluck S."/>
            <person name="Richardson P."/>
            <person name="Bruce D."/>
            <person name="Goodwin L."/>
            <person name="Han C."/>
            <person name="Detter J.C."/>
            <person name="Schmutz J."/>
            <person name="Brettin T."/>
            <person name="Land M."/>
            <person name="Hauser L."/>
            <person name="Kyrpides N.C."/>
            <person name="Ivanova N."/>
            <person name="Goker M."/>
            <person name="Woyke T."/>
            <person name="Klenk H.P."/>
            <person name="Bryant D.A."/>
        </authorList>
    </citation>
    <scope>NUCLEOTIDE SEQUENCE [LARGE SCALE GENOMIC DNA]</scope>
    <source>
        <strain evidence="2">ATCC 23779 / DSM 785 / 114-95</strain>
    </source>
</reference>
<dbReference type="KEGG" id="hau:Haur_1389"/>
<dbReference type="STRING" id="316274.Haur_1389"/>
<gene>
    <name evidence="1" type="ordered locus">Haur_1389</name>
</gene>
<protein>
    <submittedName>
        <fullName evidence="1">Uncharacterized protein</fullName>
    </submittedName>
</protein>
<dbReference type="BioCyc" id="HAUR316274:GHYA-1410-MONOMER"/>
<dbReference type="InParanoid" id="A9B2I9"/>
<organism evidence="1 2">
    <name type="scientific">Herpetosiphon aurantiacus (strain ATCC 23779 / DSM 785 / 114-95)</name>
    <dbReference type="NCBI Taxonomy" id="316274"/>
    <lineage>
        <taxon>Bacteria</taxon>
        <taxon>Bacillati</taxon>
        <taxon>Chloroflexota</taxon>
        <taxon>Chloroflexia</taxon>
        <taxon>Herpetosiphonales</taxon>
        <taxon>Herpetosiphonaceae</taxon>
        <taxon>Herpetosiphon</taxon>
    </lineage>
</organism>
<dbReference type="eggNOG" id="ENOG5032WC2">
    <property type="taxonomic scope" value="Bacteria"/>
</dbReference>
<dbReference type="AlphaFoldDB" id="A9B2I9"/>
<accession>A9B2I9</accession>
<keyword evidence="2" id="KW-1185">Reference proteome</keyword>
<dbReference type="EMBL" id="CP000875">
    <property type="protein sequence ID" value="ABX04034.1"/>
    <property type="molecule type" value="Genomic_DNA"/>
</dbReference>
<sequence>MTQPVSKRLQLNDLETKIPGLTPNMGRYLIEACSIRLEDQRHSRGVQLSVERRCDTKSDHSFVIEDWDEITPRHLAAWTDEEYTTEHAACGIACLLAVELTDYTVINRSRKGTGFDYWLAKQDGDDILPFDKHDARLEVSGIRQGSGKDIENRVKLKLRQTNPSDSMQMPAYVVVVEFSQPTARVVRK</sequence>
<name>A9B2I9_HERA2</name>
<proteinExistence type="predicted"/>
<evidence type="ECO:0000313" key="1">
    <source>
        <dbReference type="EMBL" id="ABX04034.1"/>
    </source>
</evidence>
<evidence type="ECO:0000313" key="2">
    <source>
        <dbReference type="Proteomes" id="UP000000787"/>
    </source>
</evidence>
<dbReference type="HOGENOM" id="CLU_128095_0_0_0"/>
<dbReference type="Proteomes" id="UP000000787">
    <property type="component" value="Chromosome"/>
</dbReference>